<keyword evidence="2 3" id="KW-0040">ANK repeat</keyword>
<keyword evidence="5" id="KW-1185">Reference proteome</keyword>
<feature type="repeat" description="ANK" evidence="3">
    <location>
        <begin position="34"/>
        <end position="66"/>
    </location>
</feature>
<evidence type="ECO:0000313" key="4">
    <source>
        <dbReference type="EMBL" id="MFC4099140.1"/>
    </source>
</evidence>
<dbReference type="Gene3D" id="1.25.40.20">
    <property type="entry name" value="Ankyrin repeat-containing domain"/>
    <property type="match status" value="1"/>
</dbReference>
<keyword evidence="1" id="KW-0677">Repeat</keyword>
<dbReference type="PROSITE" id="PS50297">
    <property type="entry name" value="ANK_REP_REGION"/>
    <property type="match status" value="2"/>
</dbReference>
<dbReference type="InterPro" id="IPR002110">
    <property type="entry name" value="Ankyrin_rpt"/>
</dbReference>
<proteinExistence type="predicted"/>
<dbReference type="EMBL" id="JBHSAM010000014">
    <property type="protein sequence ID" value="MFC4099140.1"/>
    <property type="molecule type" value="Genomic_DNA"/>
</dbReference>
<comment type="caution">
    <text evidence="4">The sequence shown here is derived from an EMBL/GenBank/DDBJ whole genome shotgun (WGS) entry which is preliminary data.</text>
</comment>
<gene>
    <name evidence="4" type="ORF">ACFOZ8_05645</name>
</gene>
<evidence type="ECO:0000256" key="2">
    <source>
        <dbReference type="ARBA" id="ARBA00023043"/>
    </source>
</evidence>
<sequence length="165" mass="17536">MIHDIFEAARTGDREQLQLLLEQNPALANAKNEHGLTPLGFAAHYGQAEAVKALLAHGAEVNAVSHSRIPYIPSNTALHAAIAGERDMDVIRVLLANNANPNIFDSNGHTSLHTAAFHDDNAELVQLLMEHGADAGASIEGGEDAVSLAKARGNLRVAAVLERSR</sequence>
<dbReference type="SMART" id="SM00248">
    <property type="entry name" value="ANK"/>
    <property type="match status" value="3"/>
</dbReference>
<evidence type="ECO:0000256" key="3">
    <source>
        <dbReference type="PROSITE-ProRule" id="PRU00023"/>
    </source>
</evidence>
<dbReference type="PANTHER" id="PTHR24198:SF165">
    <property type="entry name" value="ANKYRIN REPEAT-CONTAINING PROTEIN-RELATED"/>
    <property type="match status" value="1"/>
</dbReference>
<evidence type="ECO:0000256" key="1">
    <source>
        <dbReference type="ARBA" id="ARBA00022737"/>
    </source>
</evidence>
<organism evidence="4 5">
    <name type="scientific">Paenibacillus xanthanilyticus</name>
    <dbReference type="NCBI Taxonomy" id="1783531"/>
    <lineage>
        <taxon>Bacteria</taxon>
        <taxon>Bacillati</taxon>
        <taxon>Bacillota</taxon>
        <taxon>Bacilli</taxon>
        <taxon>Bacillales</taxon>
        <taxon>Paenibacillaceae</taxon>
        <taxon>Paenibacillus</taxon>
    </lineage>
</organism>
<dbReference type="PANTHER" id="PTHR24198">
    <property type="entry name" value="ANKYRIN REPEAT AND PROTEIN KINASE DOMAIN-CONTAINING PROTEIN"/>
    <property type="match status" value="1"/>
</dbReference>
<feature type="repeat" description="ANK" evidence="3">
    <location>
        <begin position="73"/>
        <end position="106"/>
    </location>
</feature>
<dbReference type="SUPFAM" id="SSF48403">
    <property type="entry name" value="Ankyrin repeat"/>
    <property type="match status" value="1"/>
</dbReference>
<dbReference type="PROSITE" id="PS50088">
    <property type="entry name" value="ANK_REPEAT"/>
    <property type="match status" value="3"/>
</dbReference>
<name>A0ABV8K160_9BACL</name>
<dbReference type="InterPro" id="IPR036770">
    <property type="entry name" value="Ankyrin_rpt-contain_sf"/>
</dbReference>
<dbReference type="Pfam" id="PF12796">
    <property type="entry name" value="Ank_2"/>
    <property type="match status" value="2"/>
</dbReference>
<feature type="repeat" description="ANK" evidence="3">
    <location>
        <begin position="107"/>
        <end position="140"/>
    </location>
</feature>
<dbReference type="RefSeq" id="WP_377717829.1">
    <property type="nucleotide sequence ID" value="NZ_JBHSAM010000014.1"/>
</dbReference>
<accession>A0ABV8K160</accession>
<evidence type="ECO:0000313" key="5">
    <source>
        <dbReference type="Proteomes" id="UP001595715"/>
    </source>
</evidence>
<dbReference type="PRINTS" id="PR01415">
    <property type="entry name" value="ANKYRIN"/>
</dbReference>
<dbReference type="Proteomes" id="UP001595715">
    <property type="component" value="Unassembled WGS sequence"/>
</dbReference>
<protein>
    <submittedName>
        <fullName evidence="4">Ankyrin repeat domain-containing protein</fullName>
    </submittedName>
</protein>
<reference evidence="5" key="1">
    <citation type="journal article" date="2019" name="Int. J. Syst. Evol. Microbiol.">
        <title>The Global Catalogue of Microorganisms (GCM) 10K type strain sequencing project: providing services to taxonomists for standard genome sequencing and annotation.</title>
        <authorList>
            <consortium name="The Broad Institute Genomics Platform"/>
            <consortium name="The Broad Institute Genome Sequencing Center for Infectious Disease"/>
            <person name="Wu L."/>
            <person name="Ma J."/>
        </authorList>
    </citation>
    <scope>NUCLEOTIDE SEQUENCE [LARGE SCALE GENOMIC DNA]</scope>
    <source>
        <strain evidence="5">IBRC-M 10987</strain>
    </source>
</reference>